<proteinExistence type="inferred from homology"/>
<dbReference type="PIRSF" id="PIRSF004640">
    <property type="entry name" value="IspG"/>
    <property type="match status" value="1"/>
</dbReference>
<feature type="domain" description="IspG TIM-barrel" evidence="8">
    <location>
        <begin position="17"/>
        <end position="256"/>
    </location>
</feature>
<comment type="function">
    <text evidence="7">Converts 2C-methyl-D-erythritol 2,4-cyclodiphosphate (ME-2,4cPP) into 1-hydroxy-2-methyl-2-(E)-butenyl 4-diphosphate.</text>
</comment>
<dbReference type="NCBIfam" id="NF001540">
    <property type="entry name" value="PRK00366.1"/>
    <property type="match status" value="1"/>
</dbReference>
<dbReference type="GO" id="GO:0019288">
    <property type="term" value="P:isopentenyl diphosphate biosynthetic process, methylerythritol 4-phosphate pathway"/>
    <property type="evidence" value="ECO:0007669"/>
    <property type="project" value="UniProtKB-UniRule"/>
</dbReference>
<dbReference type="NCBIfam" id="TIGR00612">
    <property type="entry name" value="ispG_gcpE"/>
    <property type="match status" value="1"/>
</dbReference>
<feature type="binding site" evidence="7">
    <location>
        <position position="275"/>
    </location>
    <ligand>
        <name>[4Fe-4S] cluster</name>
        <dbReference type="ChEBI" id="CHEBI:49883"/>
    </ligand>
</feature>
<dbReference type="GO" id="GO:0046429">
    <property type="term" value="F:4-hydroxy-3-methylbut-2-en-1-yl diphosphate synthase activity (ferredoxin)"/>
    <property type="evidence" value="ECO:0007669"/>
    <property type="project" value="UniProtKB-UniRule"/>
</dbReference>
<keyword evidence="3 7" id="KW-0560">Oxidoreductase</keyword>
<dbReference type="GO" id="GO:0051539">
    <property type="term" value="F:4 iron, 4 sulfur cluster binding"/>
    <property type="evidence" value="ECO:0007669"/>
    <property type="project" value="UniProtKB-UniRule"/>
</dbReference>
<evidence type="ECO:0000256" key="1">
    <source>
        <dbReference type="ARBA" id="ARBA00022485"/>
    </source>
</evidence>
<dbReference type="Gene3D" id="3.30.413.10">
    <property type="entry name" value="Sulfite Reductase Hemoprotein, domain 1"/>
    <property type="match status" value="1"/>
</dbReference>
<dbReference type="PANTHER" id="PTHR30454">
    <property type="entry name" value="4-HYDROXY-3-METHYLBUT-2-EN-1-YL DIPHOSPHATE SYNTHASE"/>
    <property type="match status" value="1"/>
</dbReference>
<evidence type="ECO:0000256" key="2">
    <source>
        <dbReference type="ARBA" id="ARBA00022723"/>
    </source>
</evidence>
<feature type="binding site" evidence="7">
    <location>
        <position position="278"/>
    </location>
    <ligand>
        <name>[4Fe-4S] cluster</name>
        <dbReference type="ChEBI" id="CHEBI:49883"/>
    </ligand>
</feature>
<comment type="pathway">
    <text evidence="7">Isoprenoid biosynthesis; isopentenyl diphosphate biosynthesis via DXP pathway; isopentenyl diphosphate from 1-deoxy-D-xylulose 5-phosphate: step 5/6.</text>
</comment>
<dbReference type="Proteomes" id="UP000198796">
    <property type="component" value="Unassembled WGS sequence"/>
</dbReference>
<keyword evidence="11" id="KW-1185">Reference proteome</keyword>
<sequence length="374" mass="39973">MSLNHVRPWRNIYRRTSRQIHVGSVPVGGDAPISVQTMTNTDTSDVAATVAQITAAAEAGADIVRVSTPDESSTRALRDIVRESPVPIVADIHFHYKRAIEAAEAGAACLRINPGNIGSEERVREVIRAAKDYGCSIRIGVNAGSLERHLLEKFGEPCPEAMVESALEHIRILEQNDFHEFKISVKASDVFLAAAAYQGIADATDAPIHLGITEAGGLTSGTIKSAIGLGNLLWMGIGDTIRVSLSADPVEEVKVGFEILKALGLRHRGVNIISCPSCARQGFDVIKTVEILERRLEHIKTPMSLSIIGCVVNGPGEALMTDVGFTGGGAGNGMVYLAGKQSHRMSNEEMVEHIVEQVEKKAEAIEAASVEAAE</sequence>
<dbReference type="InterPro" id="IPR011005">
    <property type="entry name" value="Dihydropteroate_synth-like_sf"/>
</dbReference>
<evidence type="ECO:0000259" key="8">
    <source>
        <dbReference type="Pfam" id="PF04551"/>
    </source>
</evidence>
<dbReference type="PANTHER" id="PTHR30454:SF0">
    <property type="entry name" value="4-HYDROXY-3-METHYLBUT-2-EN-1-YL DIPHOSPHATE SYNTHASE (FERREDOXIN), CHLOROPLASTIC"/>
    <property type="match status" value="1"/>
</dbReference>
<feature type="domain" description="IspG C-terminal" evidence="9">
    <location>
        <begin position="271"/>
        <end position="360"/>
    </location>
</feature>
<dbReference type="FunFam" id="3.20.20.20:FF:000001">
    <property type="entry name" value="4-hydroxy-3-methylbut-2-en-1-yl diphosphate synthase (flavodoxin)"/>
    <property type="match status" value="1"/>
</dbReference>
<reference evidence="10 11" key="1">
    <citation type="submission" date="2016-10" db="EMBL/GenBank/DDBJ databases">
        <authorList>
            <person name="de Groot N.N."/>
        </authorList>
    </citation>
    <scope>NUCLEOTIDE SEQUENCE [LARGE SCALE GENOMIC DNA]</scope>
    <source>
        <strain evidence="10 11">DSM 29316</strain>
    </source>
</reference>
<dbReference type="InterPro" id="IPR045854">
    <property type="entry name" value="NO2/SO3_Rdtase_4Fe4S_sf"/>
</dbReference>
<dbReference type="InterPro" id="IPR016425">
    <property type="entry name" value="IspG_bac"/>
</dbReference>
<protein>
    <recommendedName>
        <fullName evidence="7">4-hydroxy-3-methylbut-2-en-1-yl diphosphate synthase (flavodoxin)</fullName>
        <ecNumber evidence="7">1.17.7.3</ecNumber>
    </recommendedName>
    <alternativeName>
        <fullName evidence="7">1-hydroxy-2-methyl-2-(E)-butenyl 4-diphosphate synthase</fullName>
    </alternativeName>
</protein>
<feature type="binding site" evidence="7">
    <location>
        <position position="310"/>
    </location>
    <ligand>
        <name>[4Fe-4S] cluster</name>
        <dbReference type="ChEBI" id="CHEBI:49883"/>
    </ligand>
</feature>
<evidence type="ECO:0000313" key="10">
    <source>
        <dbReference type="EMBL" id="SFA72009.1"/>
    </source>
</evidence>
<keyword evidence="1 7" id="KW-0004">4Fe-4S</keyword>
<dbReference type="GO" id="GO:0016114">
    <property type="term" value="P:terpenoid biosynthetic process"/>
    <property type="evidence" value="ECO:0007669"/>
    <property type="project" value="InterPro"/>
</dbReference>
<dbReference type="Pfam" id="PF04551">
    <property type="entry name" value="GcpE"/>
    <property type="match status" value="1"/>
</dbReference>
<dbReference type="SUPFAM" id="SSF51717">
    <property type="entry name" value="Dihydropteroate synthetase-like"/>
    <property type="match status" value="1"/>
</dbReference>
<comment type="catalytic activity">
    <reaction evidence="7">
        <text>(2E)-4-hydroxy-3-methylbut-2-enyl diphosphate + oxidized [flavodoxin] + H2O + 2 H(+) = 2-C-methyl-D-erythritol 2,4-cyclic diphosphate + reduced [flavodoxin]</text>
        <dbReference type="Rhea" id="RHEA:43604"/>
        <dbReference type="Rhea" id="RHEA-COMP:10622"/>
        <dbReference type="Rhea" id="RHEA-COMP:10623"/>
        <dbReference type="ChEBI" id="CHEBI:15377"/>
        <dbReference type="ChEBI" id="CHEBI:15378"/>
        <dbReference type="ChEBI" id="CHEBI:57618"/>
        <dbReference type="ChEBI" id="CHEBI:58210"/>
        <dbReference type="ChEBI" id="CHEBI:58483"/>
        <dbReference type="ChEBI" id="CHEBI:128753"/>
        <dbReference type="EC" id="1.17.7.3"/>
    </reaction>
</comment>
<dbReference type="SUPFAM" id="SSF56014">
    <property type="entry name" value="Nitrite and sulphite reductase 4Fe-4S domain-like"/>
    <property type="match status" value="1"/>
</dbReference>
<dbReference type="InterPro" id="IPR058579">
    <property type="entry name" value="IspG_C"/>
</dbReference>
<keyword evidence="6 7" id="KW-0414">Isoprene biosynthesis</keyword>
<comment type="similarity">
    <text evidence="7">Belongs to the IspG family.</text>
</comment>
<dbReference type="AlphaFoldDB" id="A0A1I0V6P6"/>
<name>A0A1I0V6P6_9RHOB</name>
<organism evidence="10 11">
    <name type="scientific">Poseidonocella pacifica</name>
    <dbReference type="NCBI Taxonomy" id="871651"/>
    <lineage>
        <taxon>Bacteria</taxon>
        <taxon>Pseudomonadati</taxon>
        <taxon>Pseudomonadota</taxon>
        <taxon>Alphaproteobacteria</taxon>
        <taxon>Rhodobacterales</taxon>
        <taxon>Roseobacteraceae</taxon>
        <taxon>Poseidonocella</taxon>
    </lineage>
</organism>
<gene>
    <name evidence="7" type="primary">ispG</name>
    <name evidence="10" type="ORF">SAMN05421688_0352</name>
</gene>
<keyword evidence="4 7" id="KW-0408">Iron</keyword>
<dbReference type="InterPro" id="IPR004588">
    <property type="entry name" value="IspG_bac-typ"/>
</dbReference>
<dbReference type="Gene3D" id="3.20.20.20">
    <property type="entry name" value="Dihydropteroate synthase-like"/>
    <property type="match status" value="1"/>
</dbReference>
<accession>A0A1I0V6P6</accession>
<dbReference type="GO" id="GO:0005506">
    <property type="term" value="F:iron ion binding"/>
    <property type="evidence" value="ECO:0007669"/>
    <property type="project" value="InterPro"/>
</dbReference>
<comment type="cofactor">
    <cofactor evidence="7">
        <name>[4Fe-4S] cluster</name>
        <dbReference type="ChEBI" id="CHEBI:49883"/>
    </cofactor>
    <text evidence="7">Binds 1 [4Fe-4S] cluster.</text>
</comment>
<evidence type="ECO:0000256" key="3">
    <source>
        <dbReference type="ARBA" id="ARBA00023002"/>
    </source>
</evidence>
<evidence type="ECO:0000256" key="5">
    <source>
        <dbReference type="ARBA" id="ARBA00023014"/>
    </source>
</evidence>
<dbReference type="STRING" id="871651.SAMN05421688_0352"/>
<dbReference type="HAMAP" id="MF_00159">
    <property type="entry name" value="IspG"/>
    <property type="match status" value="1"/>
</dbReference>
<dbReference type="RefSeq" id="WP_092059996.1">
    <property type="nucleotide sequence ID" value="NZ_FOJU01000001.1"/>
</dbReference>
<keyword evidence="2 7" id="KW-0479">Metal-binding</keyword>
<dbReference type="GO" id="GO:0141197">
    <property type="term" value="F:4-hydroxy-3-methylbut-2-enyl-diphosphate synthase activity (flavodoxin)"/>
    <property type="evidence" value="ECO:0007669"/>
    <property type="project" value="UniProtKB-EC"/>
</dbReference>
<dbReference type="InterPro" id="IPR058578">
    <property type="entry name" value="IspG_TIM"/>
</dbReference>
<dbReference type="EC" id="1.17.7.3" evidence="7"/>
<evidence type="ECO:0000256" key="7">
    <source>
        <dbReference type="HAMAP-Rule" id="MF_00159"/>
    </source>
</evidence>
<evidence type="ECO:0000256" key="4">
    <source>
        <dbReference type="ARBA" id="ARBA00023004"/>
    </source>
</evidence>
<evidence type="ECO:0000259" key="9">
    <source>
        <dbReference type="Pfam" id="PF26540"/>
    </source>
</evidence>
<dbReference type="OrthoDB" id="9803214at2"/>
<dbReference type="EMBL" id="FOJU01000001">
    <property type="protein sequence ID" value="SFA72009.1"/>
    <property type="molecule type" value="Genomic_DNA"/>
</dbReference>
<dbReference type="UniPathway" id="UPA00056">
    <property type="reaction ID" value="UER00096"/>
</dbReference>
<keyword evidence="5 7" id="KW-0411">Iron-sulfur</keyword>
<dbReference type="Pfam" id="PF26540">
    <property type="entry name" value="GcpE_C"/>
    <property type="match status" value="1"/>
</dbReference>
<evidence type="ECO:0000256" key="6">
    <source>
        <dbReference type="ARBA" id="ARBA00023229"/>
    </source>
</evidence>
<feature type="binding site" evidence="7">
    <location>
        <position position="317"/>
    </location>
    <ligand>
        <name>[4Fe-4S] cluster</name>
        <dbReference type="ChEBI" id="CHEBI:49883"/>
    </ligand>
</feature>
<evidence type="ECO:0000313" key="11">
    <source>
        <dbReference type="Proteomes" id="UP000198796"/>
    </source>
</evidence>